<keyword evidence="11" id="KW-0670">Pyruvate</keyword>
<proteinExistence type="predicted"/>
<dbReference type="SMART" id="SM00861">
    <property type="entry name" value="Transket_pyr"/>
    <property type="match status" value="1"/>
</dbReference>
<protein>
    <recommendedName>
        <fullName evidence="4">2-oxoglutarate dehydrogenase E1 component</fullName>
    </recommendedName>
    <alternativeName>
        <fullName evidence="7">Alpha-ketoglutarate dehydrogenase</fullName>
    </alternativeName>
</protein>
<dbReference type="Pfam" id="PF02779">
    <property type="entry name" value="Transket_pyr"/>
    <property type="match status" value="1"/>
</dbReference>
<dbReference type="Proteomes" id="UP000294958">
    <property type="component" value="Unassembled WGS sequence"/>
</dbReference>
<dbReference type="PATRIC" id="fig|69279.3.peg.4333"/>
<evidence type="ECO:0000313" key="11">
    <source>
        <dbReference type="EMBL" id="TDR35303.1"/>
    </source>
</evidence>
<evidence type="ECO:0000313" key="10">
    <source>
        <dbReference type="EMBL" id="EXL02004.1"/>
    </source>
</evidence>
<reference evidence="10 12" key="1">
    <citation type="submission" date="2014-02" db="EMBL/GenBank/DDBJ databases">
        <title>Aquamicrobium defluvii Genome sequencing.</title>
        <authorList>
            <person name="Wang X."/>
        </authorList>
    </citation>
    <scope>NUCLEOTIDE SEQUENCE [LARGE SCALE GENOMIC DNA]</scope>
    <source>
        <strain evidence="10 12">W13Z1</strain>
    </source>
</reference>
<dbReference type="FunFam" id="3.40.50.970:FF:000001">
    <property type="entry name" value="Pyruvate dehydrogenase E1 beta subunit"/>
    <property type="match status" value="1"/>
</dbReference>
<dbReference type="EMBL" id="JENY01000035">
    <property type="protein sequence ID" value="EXL02004.1"/>
    <property type="molecule type" value="Genomic_DNA"/>
</dbReference>
<dbReference type="Gene3D" id="3.40.50.970">
    <property type="match status" value="2"/>
</dbReference>
<evidence type="ECO:0000256" key="4">
    <source>
        <dbReference type="ARBA" id="ARBA00013321"/>
    </source>
</evidence>
<evidence type="ECO:0000256" key="1">
    <source>
        <dbReference type="ARBA" id="ARBA00001964"/>
    </source>
</evidence>
<comment type="subunit">
    <text evidence="3">Homodimer. Part of the 2-oxoglutarate dehydrogenase (OGDH) complex composed of E1 (2-oxoglutarate dehydrogenase), E2 (dihydrolipoamide succinyltransferase) and E3 (dihydrolipoamide dehydrogenase); the complex contains multiple copies of the three enzymatic components (E1, E2 and E3).</text>
</comment>
<evidence type="ECO:0000256" key="8">
    <source>
        <dbReference type="SAM" id="MobiDB-lite"/>
    </source>
</evidence>
<evidence type="ECO:0000256" key="6">
    <source>
        <dbReference type="ARBA" id="ARBA00023052"/>
    </source>
</evidence>
<dbReference type="RefSeq" id="WP_245264789.1">
    <property type="nucleotide sequence ID" value="NZ_KK073907.1"/>
</dbReference>
<dbReference type="Pfam" id="PF00676">
    <property type="entry name" value="E1_dh"/>
    <property type="match status" value="1"/>
</dbReference>
<dbReference type="GO" id="GO:0016624">
    <property type="term" value="F:oxidoreductase activity, acting on the aldehyde or oxo group of donors, disulfide as acceptor"/>
    <property type="evidence" value="ECO:0007669"/>
    <property type="project" value="InterPro"/>
</dbReference>
<dbReference type="InterPro" id="IPR033248">
    <property type="entry name" value="Transketolase_C"/>
</dbReference>
<keyword evidence="6" id="KW-0786">Thiamine pyrophosphate</keyword>
<evidence type="ECO:0000256" key="7">
    <source>
        <dbReference type="ARBA" id="ARBA00030680"/>
    </source>
</evidence>
<evidence type="ECO:0000259" key="9">
    <source>
        <dbReference type="SMART" id="SM00861"/>
    </source>
</evidence>
<sequence>MAKKDTPTEQDGTSFYTQSASRTAERLARNVPPLAREDILALARTMLLIRRFETRTEELFKAGVVKGTAHSSAGQEAIAAGACFSLRKDDFITTHHRGHGHCIAKGADLRGMMAELCGRVGGICGGLGGSMHVADVQLNILGANGIVGASMGLGVGAALAARQRGSDDAGIAFFGDGGSNEGIFHEALNMSALWKLPIVFMCENNLYGMSTPFDHATAGGSVAARAQSYGIPGERIDGNDPVAVYAAVSEAIARARAGEGPTLIEAMTYRHGDHSVRGNLLGYRTDEEVRQWLTEDPLLRMRRRLIEEWDIAEADYDALAAEVGEVIEDAVRFAEASPEPDAQSMFDKILAPRRTPAAPPPAGSRAITYTEAVREAIFQSIEEDETVFLMGEDVGPVGGTFGVTRGLHERFGGDRIINTPISEGVISGAAVGAALSGRRPIAEIQIFDFVTFMMDPIVNQAAKLRFMLGGKANVPVVFRGPQGGGIRLAAQHSQSLEAWFAHIPGLTVLAPSTPYDAKGLLMAAIRDDNPVIFLEHKLLYLGGAAPVPEQPYEIEIGKADIKREGHDITVIATLAMVERALSAAETLAREGVSVEVIDPRSLRPLDMACFVRSVKKTSRCLVVHEAWRTGGLGGEIAAQITEEAFDWLDAPVERLGALEVPMPYNDRLEREVMPTAASIADAVRRMCSRTLPAGRED</sequence>
<keyword evidence="5" id="KW-0560">Oxidoreductase</keyword>
<feature type="domain" description="Transketolase-like pyrimidine-binding" evidence="9">
    <location>
        <begin position="367"/>
        <end position="542"/>
    </location>
</feature>
<dbReference type="Pfam" id="PF02780">
    <property type="entry name" value="Transketolase_C"/>
    <property type="match status" value="1"/>
</dbReference>
<comment type="cofactor">
    <cofactor evidence="1">
        <name>thiamine diphosphate</name>
        <dbReference type="ChEBI" id="CHEBI:58937"/>
    </cofactor>
</comment>
<dbReference type="SUPFAM" id="SSF52518">
    <property type="entry name" value="Thiamin diphosphate-binding fold (THDP-binding)"/>
    <property type="match status" value="2"/>
</dbReference>
<dbReference type="CDD" id="cd02000">
    <property type="entry name" value="TPP_E1_PDC_ADC_BCADC"/>
    <property type="match status" value="1"/>
</dbReference>
<dbReference type="eggNOG" id="COG0022">
    <property type="taxonomic scope" value="Bacteria"/>
</dbReference>
<evidence type="ECO:0000256" key="2">
    <source>
        <dbReference type="ARBA" id="ARBA00003906"/>
    </source>
</evidence>
<dbReference type="NCBIfam" id="NF006667">
    <property type="entry name" value="PRK09212.1"/>
    <property type="match status" value="1"/>
</dbReference>
<dbReference type="InterPro" id="IPR001017">
    <property type="entry name" value="DH_E1"/>
</dbReference>
<dbReference type="AlphaFoldDB" id="A0A011SS77"/>
<dbReference type="FunFam" id="3.40.50.920:FF:000001">
    <property type="entry name" value="Pyruvate dehydrogenase E1 beta subunit"/>
    <property type="match status" value="1"/>
</dbReference>
<dbReference type="STRING" id="69279.BG36_16355"/>
<evidence type="ECO:0000313" key="13">
    <source>
        <dbReference type="Proteomes" id="UP000294958"/>
    </source>
</evidence>
<dbReference type="PANTHER" id="PTHR43257:SF2">
    <property type="entry name" value="PYRUVATE DEHYDROGENASE E1 COMPONENT SUBUNIT BETA"/>
    <property type="match status" value="1"/>
</dbReference>
<dbReference type="InterPro" id="IPR005475">
    <property type="entry name" value="Transketolase-like_Pyr-bd"/>
</dbReference>
<accession>A0A011SS77</accession>
<comment type="caution">
    <text evidence="10">The sequence shown here is derived from an EMBL/GenBank/DDBJ whole genome shotgun (WGS) entry which is preliminary data.</text>
</comment>
<evidence type="ECO:0000256" key="5">
    <source>
        <dbReference type="ARBA" id="ARBA00023002"/>
    </source>
</evidence>
<feature type="region of interest" description="Disordered" evidence="8">
    <location>
        <begin position="1"/>
        <end position="20"/>
    </location>
</feature>
<dbReference type="HOGENOM" id="CLU_012907_2_1_5"/>
<dbReference type="Gene3D" id="3.40.50.920">
    <property type="match status" value="1"/>
</dbReference>
<evidence type="ECO:0000256" key="3">
    <source>
        <dbReference type="ARBA" id="ARBA00011301"/>
    </source>
</evidence>
<evidence type="ECO:0000313" key="12">
    <source>
        <dbReference type="Proteomes" id="UP000019849"/>
    </source>
</evidence>
<name>A0A011SS77_9HYPH</name>
<dbReference type="Proteomes" id="UP000019849">
    <property type="component" value="Unassembled WGS sequence"/>
</dbReference>
<keyword evidence="13" id="KW-1185">Reference proteome</keyword>
<comment type="function">
    <text evidence="2">E1 component of the 2-oxoglutarate dehydrogenase (OGDH) complex which catalyzes the decarboxylation of 2-oxoglutarate, the first step in the conversion of 2-oxoglutarate to succinyl-CoA and CO(2).</text>
</comment>
<dbReference type="EMBL" id="SNZF01000010">
    <property type="protein sequence ID" value="TDR35303.1"/>
    <property type="molecule type" value="Genomic_DNA"/>
</dbReference>
<dbReference type="eggNOG" id="COG1071">
    <property type="taxonomic scope" value="Bacteria"/>
</dbReference>
<dbReference type="CDD" id="cd07036">
    <property type="entry name" value="TPP_PYR_E1-PDHc-beta_like"/>
    <property type="match status" value="1"/>
</dbReference>
<dbReference type="PANTHER" id="PTHR43257">
    <property type="entry name" value="PYRUVATE DEHYDROGENASE E1 COMPONENT BETA SUBUNIT"/>
    <property type="match status" value="1"/>
</dbReference>
<gene>
    <name evidence="10" type="ORF">BG36_16355</name>
    <name evidence="11" type="ORF">DES43_110111</name>
</gene>
<dbReference type="InterPro" id="IPR029061">
    <property type="entry name" value="THDP-binding"/>
</dbReference>
<reference evidence="11 13" key="2">
    <citation type="submission" date="2019-03" db="EMBL/GenBank/DDBJ databases">
        <title>Genomic Encyclopedia of Type Strains, Phase IV (KMG-IV): sequencing the most valuable type-strain genomes for metagenomic binning, comparative biology and taxonomic classification.</title>
        <authorList>
            <person name="Goeker M."/>
        </authorList>
    </citation>
    <scope>NUCLEOTIDE SEQUENCE [LARGE SCALE GENOMIC DNA]</scope>
    <source>
        <strain evidence="11 13">DSM 11603</strain>
    </source>
</reference>
<organism evidence="10 12">
    <name type="scientific">Aquamicrobium defluvii</name>
    <dbReference type="NCBI Taxonomy" id="69279"/>
    <lineage>
        <taxon>Bacteria</taxon>
        <taxon>Pseudomonadati</taxon>
        <taxon>Pseudomonadota</taxon>
        <taxon>Alphaproteobacteria</taxon>
        <taxon>Hyphomicrobiales</taxon>
        <taxon>Phyllobacteriaceae</taxon>
        <taxon>Aquamicrobium</taxon>
    </lineage>
</organism>
<dbReference type="InterPro" id="IPR009014">
    <property type="entry name" value="Transketo_C/PFOR_II"/>
</dbReference>
<feature type="compositionally biased region" description="Polar residues" evidence="8">
    <location>
        <begin position="9"/>
        <end position="20"/>
    </location>
</feature>
<dbReference type="SUPFAM" id="SSF52922">
    <property type="entry name" value="TK C-terminal domain-like"/>
    <property type="match status" value="1"/>
</dbReference>